<organism evidence="2 3">
    <name type="scientific">Metschnikowia bicuspidata var. bicuspidata NRRL YB-4993</name>
    <dbReference type="NCBI Taxonomy" id="869754"/>
    <lineage>
        <taxon>Eukaryota</taxon>
        <taxon>Fungi</taxon>
        <taxon>Dikarya</taxon>
        <taxon>Ascomycota</taxon>
        <taxon>Saccharomycotina</taxon>
        <taxon>Pichiomycetes</taxon>
        <taxon>Metschnikowiaceae</taxon>
        <taxon>Metschnikowia</taxon>
    </lineage>
</organism>
<protein>
    <submittedName>
        <fullName evidence="2">Uncharacterized protein</fullName>
    </submittedName>
</protein>
<accession>A0A1A0HIQ0</accession>
<gene>
    <name evidence="2" type="ORF">METBIDRAFT_30255</name>
</gene>
<reference evidence="2 3" key="1">
    <citation type="submission" date="2016-05" db="EMBL/GenBank/DDBJ databases">
        <title>Comparative genomics of biotechnologically important yeasts.</title>
        <authorList>
            <consortium name="DOE Joint Genome Institute"/>
            <person name="Riley R."/>
            <person name="Haridas S."/>
            <person name="Wolfe K.H."/>
            <person name="Lopes M.R."/>
            <person name="Hittinger C.T."/>
            <person name="Goker M."/>
            <person name="Salamov A."/>
            <person name="Wisecaver J."/>
            <person name="Long T.M."/>
            <person name="Aerts A.L."/>
            <person name="Barry K."/>
            <person name="Choi C."/>
            <person name="Clum A."/>
            <person name="Coughlan A.Y."/>
            <person name="Deshpande S."/>
            <person name="Douglass A.P."/>
            <person name="Hanson S.J."/>
            <person name="Klenk H.-P."/>
            <person name="LaButti K."/>
            <person name="Lapidus A."/>
            <person name="Lindquist E."/>
            <person name="Lipzen A."/>
            <person name="Meier-kolthoff J.P."/>
            <person name="Ohm R.A."/>
            <person name="Otillar R.P."/>
            <person name="Pangilinan J."/>
            <person name="Peng Y."/>
            <person name="Rokas A."/>
            <person name="Rosa C.A."/>
            <person name="Scheuner C."/>
            <person name="Sibirny A.A."/>
            <person name="Slot J.C."/>
            <person name="Stielow J.B."/>
            <person name="Sun H."/>
            <person name="Kurtzman C.P."/>
            <person name="Blackwell M."/>
            <person name="Grigoriev I.V."/>
            <person name="Jeffries T.W."/>
        </authorList>
    </citation>
    <scope>NUCLEOTIDE SEQUENCE [LARGE SCALE GENOMIC DNA]</scope>
    <source>
        <strain evidence="2 3">NRRL YB-4993</strain>
    </source>
</reference>
<dbReference type="AlphaFoldDB" id="A0A1A0HIQ0"/>
<evidence type="ECO:0000256" key="1">
    <source>
        <dbReference type="SAM" id="MobiDB-lite"/>
    </source>
</evidence>
<sequence length="88" mass="10048">MGPEHGPRKILITRAPGHGPRRINKCPRPFSTEVKEIQSVRKCLLHPGTTFFSSEQRNYSSQIQRLIVLWAFLSLGLGQENHKNWPAT</sequence>
<evidence type="ECO:0000313" key="2">
    <source>
        <dbReference type="EMBL" id="OBA23881.1"/>
    </source>
</evidence>
<feature type="region of interest" description="Disordered" evidence="1">
    <location>
        <begin position="1"/>
        <end position="24"/>
    </location>
</feature>
<dbReference type="EMBL" id="LXTC01000001">
    <property type="protein sequence ID" value="OBA23881.1"/>
    <property type="molecule type" value="Genomic_DNA"/>
</dbReference>
<comment type="caution">
    <text evidence="2">The sequence shown here is derived from an EMBL/GenBank/DDBJ whole genome shotgun (WGS) entry which is preliminary data.</text>
</comment>
<dbReference type="Proteomes" id="UP000092555">
    <property type="component" value="Unassembled WGS sequence"/>
</dbReference>
<dbReference type="GeneID" id="30028565"/>
<evidence type="ECO:0000313" key="3">
    <source>
        <dbReference type="Proteomes" id="UP000092555"/>
    </source>
</evidence>
<proteinExistence type="predicted"/>
<keyword evidence="3" id="KW-1185">Reference proteome</keyword>
<dbReference type="RefSeq" id="XP_018714362.1">
    <property type="nucleotide sequence ID" value="XM_018855589.1"/>
</dbReference>
<name>A0A1A0HIQ0_9ASCO</name>